<protein>
    <submittedName>
        <fullName evidence="3">DUF4906 domain-containing protein</fullName>
    </submittedName>
</protein>
<evidence type="ECO:0000313" key="3">
    <source>
        <dbReference type="EMBL" id="RHD71891.1"/>
    </source>
</evidence>
<dbReference type="EMBL" id="WKMO01000012">
    <property type="protein sequence ID" value="MSB74344.1"/>
    <property type="molecule type" value="Genomic_DNA"/>
</dbReference>
<reference evidence="3 4" key="1">
    <citation type="submission" date="2018-08" db="EMBL/GenBank/DDBJ databases">
        <title>A genome reference for cultivated species of the human gut microbiota.</title>
        <authorList>
            <person name="Zou Y."/>
            <person name="Xue W."/>
            <person name="Luo G."/>
        </authorList>
    </citation>
    <scope>NUCLEOTIDE SEQUENCE [LARGE SCALE GENOMIC DNA]</scope>
    <source>
        <strain evidence="3 4">AM30-4</strain>
    </source>
</reference>
<organism evidence="3 4">
    <name type="scientific">Parabacteroides distasonis</name>
    <dbReference type="NCBI Taxonomy" id="823"/>
    <lineage>
        <taxon>Bacteria</taxon>
        <taxon>Pseudomonadati</taxon>
        <taxon>Bacteroidota</taxon>
        <taxon>Bacteroidia</taxon>
        <taxon>Bacteroidales</taxon>
        <taxon>Tannerellaceae</taxon>
        <taxon>Parabacteroides</taxon>
    </lineage>
</organism>
<comment type="caution">
    <text evidence="3">The sequence shown here is derived from an EMBL/GenBank/DDBJ whole genome shotgun (WGS) entry which is preliminary data.</text>
</comment>
<dbReference type="EMBL" id="QSJN01000014">
    <property type="protein sequence ID" value="RHD71891.1"/>
    <property type="molecule type" value="Genomic_DNA"/>
</dbReference>
<evidence type="ECO:0000313" key="5">
    <source>
        <dbReference type="Proteomes" id="UP000441609"/>
    </source>
</evidence>
<dbReference type="Proteomes" id="UP000284660">
    <property type="component" value="Unassembled WGS sequence"/>
</dbReference>
<gene>
    <name evidence="3" type="ORF">DW782_18330</name>
    <name evidence="2" type="ORF">GKD70_13810</name>
</gene>
<dbReference type="Gene3D" id="2.60.40.3690">
    <property type="match status" value="1"/>
</dbReference>
<feature type="signal peptide" evidence="1">
    <location>
        <begin position="1"/>
        <end position="19"/>
    </location>
</feature>
<dbReference type="Proteomes" id="UP000441609">
    <property type="component" value="Unassembled WGS sequence"/>
</dbReference>
<accession>A0A3D9A8R9</accession>
<dbReference type="OrthoDB" id="1044266at2"/>
<evidence type="ECO:0000256" key="1">
    <source>
        <dbReference type="SAM" id="SignalP"/>
    </source>
</evidence>
<dbReference type="AlphaFoldDB" id="A0A3D9A8R9"/>
<reference evidence="2 5" key="2">
    <citation type="journal article" date="2019" name="Nat. Med.">
        <title>A library of human gut bacterial isolates paired with longitudinal multiomics data enables mechanistic microbiome research.</title>
        <authorList>
            <person name="Poyet M."/>
            <person name="Groussin M."/>
            <person name="Gibbons S.M."/>
            <person name="Avila-Pacheco J."/>
            <person name="Jiang X."/>
            <person name="Kearney S.M."/>
            <person name="Perrotta A.R."/>
            <person name="Berdy B."/>
            <person name="Zhao S."/>
            <person name="Lieberman T.D."/>
            <person name="Swanson P.K."/>
            <person name="Smith M."/>
            <person name="Roesemann S."/>
            <person name="Alexander J.E."/>
            <person name="Rich S.A."/>
            <person name="Livny J."/>
            <person name="Vlamakis H."/>
            <person name="Clish C."/>
            <person name="Bullock K."/>
            <person name="Deik A."/>
            <person name="Scott J."/>
            <person name="Pierce K.A."/>
            <person name="Xavier R.J."/>
            <person name="Alm E.J."/>
        </authorList>
    </citation>
    <scope>NUCLEOTIDE SEQUENCE [LARGE SCALE GENOMIC DNA]</scope>
    <source>
        <strain evidence="2 5">BIOML-A20</strain>
    </source>
</reference>
<name>A0A3D9A8R9_PARDI</name>
<keyword evidence="1" id="KW-0732">Signal</keyword>
<evidence type="ECO:0000313" key="2">
    <source>
        <dbReference type="EMBL" id="MSB74344.1"/>
    </source>
</evidence>
<dbReference type="RefSeq" id="WP_005859418.1">
    <property type="nucleotide sequence ID" value="NZ_BQOC01000007.1"/>
</dbReference>
<evidence type="ECO:0000313" key="4">
    <source>
        <dbReference type="Proteomes" id="UP000284660"/>
    </source>
</evidence>
<sequence>MMKQYIMFLLGLLILSACTNDEYLAQRTEVEEGIPTVVKLSVTIPMSGKIETKAFSDSGVADLYVFSFKKDNDEFITAQKYTELSGSTISFSTLSGEQRIFAIGNVDYDMFPGLSERLESWLGNNHPSKSDLTSLLAEVGGDKAVQFANTTSLVSGLWNNEDDTKDYCTVKVDGTLVEKGKIYLKRVAAKVTFKIEVADGREFKLKSYQVCEVPKKVNVWEGSTSEEIVSYSTQELTISRDEGFFTFYMPENIANGKEGCNSADDREKLSKGSLRNSPPEGRVFTYVDKPATYVLLKGSYYAKDTDGKETSAEVVYCIHLGLGAGSSDKVDHKDFSTKRNMNYTYNIQIEGVESIKTEVTATDNNVWRQEGDVTVSGEGKSIQLDAHFEARKITFHKSDFKTTDLRVYVKDPLTNFQLTEFSELKEESKNWVSFKSLKDVPVEETYKYPDEKHVSELLSVEELLTELNKWAKGENSLLAPTNEGAIEFVCFVNEYYYQSIMWPEFVNTLDREFFIMDKTQKQTSGGNSTLTSDASFVIKQHSIQTIYDLNKGEDYNAWGIETINETGLLNTTTNPSKIKDIAYGRLNLPDFSGKGWSTFLDYSKESNSNQMKDDYKNAYYACLQRNRDENGDGVIDSKEKKWYLASSGQYISLWLGRSSLSAESSLFNIDDWVKEGFAKNIPAKYHYIPSNNDGKVVFWAEEGITIGNDDSHTTGKIRNYRCIRDLNMKGMDENNLDRKKAPETLFKISSVDPKALTVTFDYLNANSLKPAPSMNELDPHNERDNDINRVYKSFCIVRGSVSSNQVGGTWKAKTNLTNPCNRIMNEHGWRMPNQAELSVIYLVGTDASAYGSYKKNEFNGLKGQTVFARTSYSGIAKNGKSGQHAYRLLANEHISLVEKTGYTGFIRCVKDNYK</sequence>
<dbReference type="PROSITE" id="PS51257">
    <property type="entry name" value="PROKAR_LIPOPROTEIN"/>
    <property type="match status" value="1"/>
</dbReference>
<proteinExistence type="predicted"/>
<feature type="chain" id="PRO_5039800435" evidence="1">
    <location>
        <begin position="20"/>
        <end position="914"/>
    </location>
</feature>